<accession>A0A653D6S4</accession>
<dbReference type="GO" id="GO:0005739">
    <property type="term" value="C:mitochondrion"/>
    <property type="evidence" value="ECO:0007669"/>
    <property type="project" value="TreeGrafter"/>
</dbReference>
<evidence type="ECO:0000256" key="1">
    <source>
        <dbReference type="SAM" id="MobiDB-lite"/>
    </source>
</evidence>
<dbReference type="AlphaFoldDB" id="A0A653D6S4"/>
<proteinExistence type="predicted"/>
<dbReference type="OrthoDB" id="193703at2759"/>
<evidence type="ECO:0000313" key="2">
    <source>
        <dbReference type="EMBL" id="VEN55037.1"/>
    </source>
</evidence>
<dbReference type="PANTHER" id="PTHR16295">
    <property type="entry name" value="TRAF-TYPE ZINC FINGER PROTEIN-RELATED"/>
    <property type="match status" value="1"/>
</dbReference>
<feature type="compositionally biased region" description="Polar residues" evidence="1">
    <location>
        <begin position="109"/>
        <end position="127"/>
    </location>
</feature>
<evidence type="ECO:0000313" key="3">
    <source>
        <dbReference type="Proteomes" id="UP000410492"/>
    </source>
</evidence>
<protein>
    <recommendedName>
        <fullName evidence="4">TRAF-type domain-containing protein</fullName>
    </recommendedName>
</protein>
<organism evidence="2 3">
    <name type="scientific">Callosobruchus maculatus</name>
    <name type="common">Southern cowpea weevil</name>
    <name type="synonym">Pulse bruchid</name>
    <dbReference type="NCBI Taxonomy" id="64391"/>
    <lineage>
        <taxon>Eukaryota</taxon>
        <taxon>Metazoa</taxon>
        <taxon>Ecdysozoa</taxon>
        <taxon>Arthropoda</taxon>
        <taxon>Hexapoda</taxon>
        <taxon>Insecta</taxon>
        <taxon>Pterygota</taxon>
        <taxon>Neoptera</taxon>
        <taxon>Endopterygota</taxon>
        <taxon>Coleoptera</taxon>
        <taxon>Polyphaga</taxon>
        <taxon>Cucujiformia</taxon>
        <taxon>Chrysomeloidea</taxon>
        <taxon>Chrysomelidae</taxon>
        <taxon>Bruchinae</taxon>
        <taxon>Bruchini</taxon>
        <taxon>Callosobruchus</taxon>
    </lineage>
</organism>
<gene>
    <name evidence="2" type="ORF">CALMAC_LOCUS14323</name>
</gene>
<dbReference type="PANTHER" id="PTHR16295:SF10">
    <property type="entry name" value="EXPRESSED PROTEIN"/>
    <property type="match status" value="1"/>
</dbReference>
<feature type="compositionally biased region" description="Low complexity" evidence="1">
    <location>
        <begin position="128"/>
        <end position="147"/>
    </location>
</feature>
<evidence type="ECO:0008006" key="4">
    <source>
        <dbReference type="Google" id="ProtNLM"/>
    </source>
</evidence>
<dbReference type="Proteomes" id="UP000410492">
    <property type="component" value="Unassembled WGS sequence"/>
</dbReference>
<dbReference type="EMBL" id="CAACVG010010103">
    <property type="protein sequence ID" value="VEN55037.1"/>
    <property type="molecule type" value="Genomic_DNA"/>
</dbReference>
<reference evidence="2 3" key="1">
    <citation type="submission" date="2019-01" db="EMBL/GenBank/DDBJ databases">
        <authorList>
            <person name="Sayadi A."/>
        </authorList>
    </citation>
    <scope>NUCLEOTIDE SEQUENCE [LARGE SCALE GENOMIC DNA]</scope>
</reference>
<feature type="compositionally biased region" description="Basic and acidic residues" evidence="1">
    <location>
        <begin position="163"/>
        <end position="176"/>
    </location>
</feature>
<dbReference type="InterPro" id="IPR051986">
    <property type="entry name" value="Innate_Immune_Apopt_Reg"/>
</dbReference>
<feature type="region of interest" description="Disordered" evidence="1">
    <location>
        <begin position="105"/>
        <end position="184"/>
    </location>
</feature>
<sequence>MEHIEYELCSNCKKEIPQPNYVMHMVHCSKNIKLCKICKEPQSKQNLEKHEEACKKRKNTPQPLPAPPPTDIEKSPYFRHQKMTRKMIEDARKDRYMKEMTRFVDSGHTLGSTHTSKSNVPNGYEQHSNQNGYSLSSSHSSISSNQSATRYQNDAVGSEEFQEAPRVRNVEVKKELGAVSKPKA</sequence>
<feature type="region of interest" description="Disordered" evidence="1">
    <location>
        <begin position="49"/>
        <end position="75"/>
    </location>
</feature>
<keyword evidence="3" id="KW-1185">Reference proteome</keyword>
<name>A0A653D6S4_CALMS</name>